<dbReference type="InterPro" id="IPR016032">
    <property type="entry name" value="Sig_transdc_resp-reg_C-effctor"/>
</dbReference>
<keyword evidence="2" id="KW-0238">DNA-binding</keyword>
<reference evidence="7 8" key="1">
    <citation type="submission" date="2019-04" db="EMBL/GenBank/DDBJ databases">
        <authorList>
            <person name="Feng G."/>
            <person name="Zhang J."/>
            <person name="Zhu H."/>
        </authorList>
    </citation>
    <scope>NUCLEOTIDE SEQUENCE [LARGE SCALE GENOMIC DNA]</scope>
    <source>
        <strain evidence="7 8">JCM 31653</strain>
    </source>
</reference>
<comment type="caution">
    <text evidence="7">The sequence shown here is derived from an EMBL/GenBank/DDBJ whole genome shotgun (WGS) entry which is preliminary data.</text>
</comment>
<dbReference type="InterPro" id="IPR000792">
    <property type="entry name" value="Tscrpt_reg_LuxR_C"/>
</dbReference>
<keyword evidence="3" id="KW-0804">Transcription</keyword>
<feature type="domain" description="HTH luxR-type" evidence="4">
    <location>
        <begin position="194"/>
        <end position="259"/>
    </location>
</feature>
<evidence type="ECO:0000259" key="5">
    <source>
        <dbReference type="PROSITE" id="PS50112"/>
    </source>
</evidence>
<organism evidence="7 8">
    <name type="scientific">Hymenobacter aquaticus</name>
    <dbReference type="NCBI Taxonomy" id="1867101"/>
    <lineage>
        <taxon>Bacteria</taxon>
        <taxon>Pseudomonadati</taxon>
        <taxon>Bacteroidota</taxon>
        <taxon>Cytophagia</taxon>
        <taxon>Cytophagales</taxon>
        <taxon>Hymenobacteraceae</taxon>
        <taxon>Hymenobacter</taxon>
    </lineage>
</organism>
<dbReference type="OrthoDB" id="1727128at2"/>
<dbReference type="SMART" id="SM00086">
    <property type="entry name" value="PAC"/>
    <property type="match status" value="1"/>
</dbReference>
<dbReference type="InterPro" id="IPR035965">
    <property type="entry name" value="PAS-like_dom_sf"/>
</dbReference>
<dbReference type="AlphaFoldDB" id="A0A4Z0Q2V3"/>
<dbReference type="RefSeq" id="WP_135460776.1">
    <property type="nucleotide sequence ID" value="NZ_SRLC01000001.1"/>
</dbReference>
<dbReference type="SMART" id="SM00421">
    <property type="entry name" value="HTH_LUXR"/>
    <property type="match status" value="1"/>
</dbReference>
<dbReference type="EMBL" id="SRLC01000001">
    <property type="protein sequence ID" value="TGE23816.1"/>
    <property type="molecule type" value="Genomic_DNA"/>
</dbReference>
<evidence type="ECO:0000313" key="7">
    <source>
        <dbReference type="EMBL" id="TGE23816.1"/>
    </source>
</evidence>
<dbReference type="PANTHER" id="PTHR44688">
    <property type="entry name" value="DNA-BINDING TRANSCRIPTIONAL ACTIVATOR DEVR_DOSR"/>
    <property type="match status" value="1"/>
</dbReference>
<dbReference type="PROSITE" id="PS50113">
    <property type="entry name" value="PAC"/>
    <property type="match status" value="1"/>
</dbReference>
<proteinExistence type="predicted"/>
<dbReference type="PROSITE" id="PS50112">
    <property type="entry name" value="PAS"/>
    <property type="match status" value="1"/>
</dbReference>
<gene>
    <name evidence="7" type="ORF">E5K00_00955</name>
</gene>
<feature type="domain" description="PAS" evidence="5">
    <location>
        <begin position="57"/>
        <end position="116"/>
    </location>
</feature>
<evidence type="ECO:0000256" key="3">
    <source>
        <dbReference type="ARBA" id="ARBA00023163"/>
    </source>
</evidence>
<dbReference type="CDD" id="cd00130">
    <property type="entry name" value="PAS"/>
    <property type="match status" value="1"/>
</dbReference>
<dbReference type="PROSITE" id="PS50043">
    <property type="entry name" value="HTH_LUXR_2"/>
    <property type="match status" value="1"/>
</dbReference>
<dbReference type="PROSITE" id="PS00622">
    <property type="entry name" value="HTH_LUXR_1"/>
    <property type="match status" value="1"/>
</dbReference>
<dbReference type="Gene3D" id="3.30.450.20">
    <property type="entry name" value="PAS domain"/>
    <property type="match status" value="1"/>
</dbReference>
<keyword evidence="1" id="KW-0805">Transcription regulation</keyword>
<dbReference type="Pfam" id="PF00196">
    <property type="entry name" value="GerE"/>
    <property type="match status" value="1"/>
</dbReference>
<dbReference type="InterPro" id="IPR036388">
    <property type="entry name" value="WH-like_DNA-bd_sf"/>
</dbReference>
<evidence type="ECO:0000256" key="2">
    <source>
        <dbReference type="ARBA" id="ARBA00023125"/>
    </source>
</evidence>
<dbReference type="GO" id="GO:0003677">
    <property type="term" value="F:DNA binding"/>
    <property type="evidence" value="ECO:0007669"/>
    <property type="project" value="UniProtKB-KW"/>
</dbReference>
<evidence type="ECO:0000313" key="8">
    <source>
        <dbReference type="Proteomes" id="UP000297549"/>
    </source>
</evidence>
<evidence type="ECO:0008006" key="9">
    <source>
        <dbReference type="Google" id="ProtNLM"/>
    </source>
</evidence>
<name>A0A4Z0Q2V3_9BACT</name>
<dbReference type="CDD" id="cd06170">
    <property type="entry name" value="LuxR_C_like"/>
    <property type="match status" value="1"/>
</dbReference>
<dbReference type="PRINTS" id="PR00038">
    <property type="entry name" value="HTHLUXR"/>
</dbReference>
<evidence type="ECO:0000256" key="1">
    <source>
        <dbReference type="ARBA" id="ARBA00023015"/>
    </source>
</evidence>
<dbReference type="InterPro" id="IPR013655">
    <property type="entry name" value="PAS_fold_3"/>
</dbReference>
<dbReference type="InterPro" id="IPR000700">
    <property type="entry name" value="PAS-assoc_C"/>
</dbReference>
<dbReference type="Pfam" id="PF08447">
    <property type="entry name" value="PAS_3"/>
    <property type="match status" value="1"/>
</dbReference>
<sequence>MPRVAIPYLPDYQLRLHAPVASVWTPDLFDHPDAPPSQLAMEVGQRLASAILHTQGVYVYDIRAKLTLFVSAGVERMLGYPSTDFTTDFHYALIHPDDLPIVTEASILANKYVTERLDDPLSGLVFSVDYRMRHRRGHWVRVLRQNIIVARDTNGAVVGLAGILTDITAHKSTNDVRFHMNRPDFAAFVRRQQVESLPEPLSTREQEIMGLLLEGLTSKEIGEKLFISPTTVQKHRQNIRLKVGSHNVHQLLQHLDAATGS</sequence>
<protein>
    <recommendedName>
        <fullName evidence="9">PAS domain-containing protein</fullName>
    </recommendedName>
</protein>
<keyword evidence="8" id="KW-1185">Reference proteome</keyword>
<feature type="domain" description="PAC" evidence="6">
    <location>
        <begin position="126"/>
        <end position="179"/>
    </location>
</feature>
<evidence type="ECO:0000259" key="6">
    <source>
        <dbReference type="PROSITE" id="PS50113"/>
    </source>
</evidence>
<accession>A0A4Z0Q2V3</accession>
<dbReference type="GO" id="GO:0006355">
    <property type="term" value="P:regulation of DNA-templated transcription"/>
    <property type="evidence" value="ECO:0007669"/>
    <property type="project" value="InterPro"/>
</dbReference>
<dbReference type="Gene3D" id="1.10.10.10">
    <property type="entry name" value="Winged helix-like DNA-binding domain superfamily/Winged helix DNA-binding domain"/>
    <property type="match status" value="1"/>
</dbReference>
<dbReference type="InterPro" id="IPR001610">
    <property type="entry name" value="PAC"/>
</dbReference>
<dbReference type="InterPro" id="IPR000014">
    <property type="entry name" value="PAS"/>
</dbReference>
<dbReference type="SUPFAM" id="SSF46894">
    <property type="entry name" value="C-terminal effector domain of the bipartite response regulators"/>
    <property type="match status" value="1"/>
</dbReference>
<dbReference type="SUPFAM" id="SSF55785">
    <property type="entry name" value="PYP-like sensor domain (PAS domain)"/>
    <property type="match status" value="1"/>
</dbReference>
<dbReference type="Proteomes" id="UP000297549">
    <property type="component" value="Unassembled WGS sequence"/>
</dbReference>
<evidence type="ECO:0000259" key="4">
    <source>
        <dbReference type="PROSITE" id="PS50043"/>
    </source>
</evidence>
<dbReference type="PANTHER" id="PTHR44688:SF16">
    <property type="entry name" value="DNA-BINDING TRANSCRIPTIONAL ACTIVATOR DEVR_DOSR"/>
    <property type="match status" value="1"/>
</dbReference>